<organism evidence="2">
    <name type="scientific">freshwater metagenome</name>
    <dbReference type="NCBI Taxonomy" id="449393"/>
    <lineage>
        <taxon>unclassified sequences</taxon>
        <taxon>metagenomes</taxon>
        <taxon>ecological metagenomes</taxon>
    </lineage>
</organism>
<protein>
    <submittedName>
        <fullName evidence="2">Unannotated protein</fullName>
    </submittedName>
</protein>
<dbReference type="SUPFAM" id="SSF49764">
    <property type="entry name" value="HSP20-like chaperones"/>
    <property type="match status" value="1"/>
</dbReference>
<evidence type="ECO:0000313" key="2">
    <source>
        <dbReference type="EMBL" id="CAB4683817.1"/>
    </source>
</evidence>
<gene>
    <name evidence="2" type="ORF">UFOPK2399_00138</name>
</gene>
<sequence length="175" mass="18995">MKRTVDLKATPATPIPGGYPVMARVDFGEALLGDTDTRTLQDEIEELFADLWRVPRYVGLRRGFRPNVDAFQTCDPDLVTVVIEVPGVDPASLNLAVSERTLVISGERPRQNGDGRVYEQVEIEYGLFSRQIRLPADIDSAGAKARYELGVVTVQLPVAPQTAASGRISIAVGAS</sequence>
<evidence type="ECO:0000259" key="1">
    <source>
        <dbReference type="PROSITE" id="PS01031"/>
    </source>
</evidence>
<reference evidence="2" key="1">
    <citation type="submission" date="2020-05" db="EMBL/GenBank/DDBJ databases">
        <authorList>
            <person name="Chiriac C."/>
            <person name="Salcher M."/>
            <person name="Ghai R."/>
            <person name="Kavagutti S V."/>
        </authorList>
    </citation>
    <scope>NUCLEOTIDE SEQUENCE</scope>
</reference>
<dbReference type="PANTHER" id="PTHR11527">
    <property type="entry name" value="HEAT-SHOCK PROTEIN 20 FAMILY MEMBER"/>
    <property type="match status" value="1"/>
</dbReference>
<feature type="domain" description="SHSP" evidence="1">
    <location>
        <begin position="59"/>
        <end position="173"/>
    </location>
</feature>
<dbReference type="PROSITE" id="PS01031">
    <property type="entry name" value="SHSP"/>
    <property type="match status" value="1"/>
</dbReference>
<name>A0A6J6NCC2_9ZZZZ</name>
<dbReference type="InterPro" id="IPR002068">
    <property type="entry name" value="A-crystallin/Hsp20_dom"/>
</dbReference>
<dbReference type="AlphaFoldDB" id="A0A6J6NCC2"/>
<dbReference type="Pfam" id="PF00011">
    <property type="entry name" value="HSP20"/>
    <property type="match status" value="1"/>
</dbReference>
<accession>A0A6J6NCC2</accession>
<proteinExistence type="predicted"/>
<dbReference type="InterPro" id="IPR031107">
    <property type="entry name" value="Small_HSP"/>
</dbReference>
<dbReference type="Gene3D" id="2.60.40.790">
    <property type="match status" value="1"/>
</dbReference>
<dbReference type="InterPro" id="IPR008978">
    <property type="entry name" value="HSP20-like_chaperone"/>
</dbReference>
<dbReference type="EMBL" id="CAEZXP010000001">
    <property type="protein sequence ID" value="CAB4683817.1"/>
    <property type="molecule type" value="Genomic_DNA"/>
</dbReference>
<dbReference type="CDD" id="cd06464">
    <property type="entry name" value="ACD_sHsps-like"/>
    <property type="match status" value="1"/>
</dbReference>